<dbReference type="Pfam" id="PF01042">
    <property type="entry name" value="Ribonuc_L-PSP"/>
    <property type="match status" value="1"/>
</dbReference>
<protein>
    <submittedName>
        <fullName evidence="2">Endoribonuclease</fullName>
        <ecNumber evidence="2">3.5.4.-</ecNumber>
    </submittedName>
</protein>
<dbReference type="GO" id="GO:0019239">
    <property type="term" value="F:deaminase activity"/>
    <property type="evidence" value="ECO:0007669"/>
    <property type="project" value="TreeGrafter"/>
</dbReference>
<sequence>MIINTTSAPEAIGPYSQAIKIENHIYISGCCPFNPNDGSVMGNDIETQTLRAMNNLKAILEEAGATMNDVVKTTCFIKNIETFPVFNNIYSSFFSSGKYPARSCVEVSRLPKDVLIEIEAIAYKK</sequence>
<proteinExistence type="inferred from homology"/>
<dbReference type="InterPro" id="IPR006056">
    <property type="entry name" value="RidA"/>
</dbReference>
<evidence type="ECO:0000256" key="1">
    <source>
        <dbReference type="ARBA" id="ARBA00010552"/>
    </source>
</evidence>
<dbReference type="InterPro" id="IPR035959">
    <property type="entry name" value="RutC-like_sf"/>
</dbReference>
<dbReference type="NCBIfam" id="TIGR00004">
    <property type="entry name" value="Rid family detoxifying hydrolase"/>
    <property type="match status" value="1"/>
</dbReference>
<organism evidence="2 3">
    <name type="scientific">Proteus vulgaris</name>
    <dbReference type="NCBI Taxonomy" id="585"/>
    <lineage>
        <taxon>Bacteria</taxon>
        <taxon>Pseudomonadati</taxon>
        <taxon>Pseudomonadota</taxon>
        <taxon>Gammaproteobacteria</taxon>
        <taxon>Enterobacterales</taxon>
        <taxon>Morganellaceae</taxon>
        <taxon>Proteus</taxon>
    </lineage>
</organism>
<dbReference type="EC" id="3.5.4.-" evidence="2"/>
<dbReference type="PROSITE" id="PS01094">
    <property type="entry name" value="UPF0076"/>
    <property type="match status" value="1"/>
</dbReference>
<dbReference type="InterPro" id="IPR006175">
    <property type="entry name" value="YjgF/YER057c/UK114"/>
</dbReference>
<dbReference type="OrthoDB" id="9803101at2"/>
<reference evidence="2 3" key="1">
    <citation type="submission" date="2018-06" db="EMBL/GenBank/DDBJ databases">
        <authorList>
            <consortium name="Pathogen Informatics"/>
            <person name="Doyle S."/>
        </authorList>
    </citation>
    <scope>NUCLEOTIDE SEQUENCE [LARGE SCALE GENOMIC DNA]</scope>
    <source>
        <strain evidence="2 3">NCTC10376</strain>
    </source>
</reference>
<dbReference type="GO" id="GO:0005829">
    <property type="term" value="C:cytosol"/>
    <property type="evidence" value="ECO:0007669"/>
    <property type="project" value="TreeGrafter"/>
</dbReference>
<name>A0A379F7P9_PROVU</name>
<dbReference type="PANTHER" id="PTHR11803:SF39">
    <property type="entry name" value="2-IMINOBUTANOATE_2-IMINOPROPANOATE DEAMINASE"/>
    <property type="match status" value="1"/>
</dbReference>
<dbReference type="SUPFAM" id="SSF55298">
    <property type="entry name" value="YjgF-like"/>
    <property type="match status" value="1"/>
</dbReference>
<comment type="similarity">
    <text evidence="1">Belongs to the RutC family.</text>
</comment>
<dbReference type="InterPro" id="IPR019897">
    <property type="entry name" value="RidA_CS"/>
</dbReference>
<dbReference type="Proteomes" id="UP000254331">
    <property type="component" value="Unassembled WGS sequence"/>
</dbReference>
<dbReference type="RefSeq" id="WP_036939326.1">
    <property type="nucleotide sequence ID" value="NZ_CABMNT010000006.1"/>
</dbReference>
<keyword evidence="2" id="KW-0378">Hydrolase</keyword>
<dbReference type="AlphaFoldDB" id="A0A379F7P9"/>
<accession>A0A379F7P9</accession>
<evidence type="ECO:0000313" key="3">
    <source>
        <dbReference type="Proteomes" id="UP000254331"/>
    </source>
</evidence>
<dbReference type="PANTHER" id="PTHR11803">
    <property type="entry name" value="2-IMINOBUTANOATE/2-IMINOPROPANOATE DEAMINASE RIDA"/>
    <property type="match status" value="1"/>
</dbReference>
<evidence type="ECO:0000313" key="2">
    <source>
        <dbReference type="EMBL" id="SUC15664.1"/>
    </source>
</evidence>
<gene>
    <name evidence="2" type="primary">yabJ_1</name>
    <name evidence="2" type="ORF">NCTC10376_01516</name>
</gene>
<dbReference type="CDD" id="cd00448">
    <property type="entry name" value="YjgF_YER057c_UK114_family"/>
    <property type="match status" value="1"/>
</dbReference>
<dbReference type="EMBL" id="UGTW01000001">
    <property type="protein sequence ID" value="SUC15664.1"/>
    <property type="molecule type" value="Genomic_DNA"/>
</dbReference>
<dbReference type="Gene3D" id="3.30.1330.40">
    <property type="entry name" value="RutC-like"/>
    <property type="match status" value="1"/>
</dbReference>
<dbReference type="FunFam" id="3.30.1330.40:FF:000001">
    <property type="entry name" value="L-PSP family endoribonuclease"/>
    <property type="match status" value="1"/>
</dbReference>